<name>A0ABT1Y6K4_9FIRM</name>
<dbReference type="EMBL" id="JANPWE010000008">
    <property type="protein sequence ID" value="MCR6546515.1"/>
    <property type="molecule type" value="Genomic_DNA"/>
</dbReference>
<reference evidence="1 2" key="1">
    <citation type="submission" date="2022-08" db="EMBL/GenBank/DDBJ databases">
        <title>Proteogenomics of the novel Dehalobacterium formicoaceticum strain EZ94 highlights a key role of methyltransferases during anaerobic dichloromethane degradation.</title>
        <authorList>
            <person name="Wasmund K."/>
        </authorList>
    </citation>
    <scope>NUCLEOTIDE SEQUENCE [LARGE SCALE GENOMIC DNA]</scope>
    <source>
        <strain evidence="1 2">EZ94</strain>
    </source>
</reference>
<organism evidence="1 2">
    <name type="scientific">Dehalobacterium formicoaceticum</name>
    <dbReference type="NCBI Taxonomy" id="51515"/>
    <lineage>
        <taxon>Bacteria</taxon>
        <taxon>Bacillati</taxon>
        <taxon>Bacillota</taxon>
        <taxon>Clostridia</taxon>
        <taxon>Eubacteriales</taxon>
        <taxon>Peptococcaceae</taxon>
        <taxon>Dehalobacterium</taxon>
    </lineage>
</organism>
<proteinExistence type="predicted"/>
<dbReference type="InterPro" id="IPR012349">
    <property type="entry name" value="Split_barrel_FMN-bd"/>
</dbReference>
<keyword evidence="2" id="KW-1185">Reference proteome</keyword>
<dbReference type="Pfam" id="PF12900">
    <property type="entry name" value="Pyridox_ox_2"/>
    <property type="match status" value="1"/>
</dbReference>
<dbReference type="PANTHER" id="PTHR34071:SF2">
    <property type="entry name" value="FLAVIN-NUCLEOTIDE-BINDING PROTEIN"/>
    <property type="match status" value="1"/>
</dbReference>
<sequence>MRRKDREMGREFGLSIIDKARFGVVSMIDESEQAYGLPLSIVREGDYLYLHSAKEGKKVDIFNSSPVVNVTFVGDVAVPDNFSEEELDEMVKDENKTAFLISSVFTTQYESAIVKGRVQPVDDEEERVKALRLICEKYTPDKMKYFPYAIKAGMDRVNVYRIDIRELTAKRKKYDSEGKEMKWGRM</sequence>
<comment type="caution">
    <text evidence="1">The sequence shown here is derived from an EMBL/GenBank/DDBJ whole genome shotgun (WGS) entry which is preliminary data.</text>
</comment>
<evidence type="ECO:0000313" key="2">
    <source>
        <dbReference type="Proteomes" id="UP001524944"/>
    </source>
</evidence>
<accession>A0ABT1Y6K4</accession>
<dbReference type="SUPFAM" id="SSF50475">
    <property type="entry name" value="FMN-binding split barrel"/>
    <property type="match status" value="1"/>
</dbReference>
<protein>
    <submittedName>
        <fullName evidence="1">Pyridoxamine 5'-phosphate oxidase family protein</fullName>
    </submittedName>
</protein>
<dbReference type="PANTHER" id="PTHR34071">
    <property type="entry name" value="5-NITROIMIDAZOLE ANTIBIOTICS RESISTANCE PROTEIN, NIMA-FAMILY-RELATED PROTEIN-RELATED"/>
    <property type="match status" value="1"/>
</dbReference>
<dbReference type="RefSeq" id="WP_089610796.1">
    <property type="nucleotide sequence ID" value="NZ_CP022121.1"/>
</dbReference>
<gene>
    <name evidence="1" type="ORF">NVS47_13515</name>
</gene>
<dbReference type="Gene3D" id="2.30.110.10">
    <property type="entry name" value="Electron Transport, Fmn-binding Protein, Chain A"/>
    <property type="match status" value="1"/>
</dbReference>
<evidence type="ECO:0000313" key="1">
    <source>
        <dbReference type="EMBL" id="MCR6546515.1"/>
    </source>
</evidence>
<dbReference type="Proteomes" id="UP001524944">
    <property type="component" value="Unassembled WGS sequence"/>
</dbReference>
<dbReference type="InterPro" id="IPR024747">
    <property type="entry name" value="Pyridox_Oxase-rel"/>
</dbReference>